<evidence type="ECO:0000313" key="3">
    <source>
        <dbReference type="Proteomes" id="UP000251842"/>
    </source>
</evidence>
<sequence>MIAKIMQRPTEWYRAATFGIGFAIAYLINEYFQNTGAVKYLVLIAIALPSFYLGQFLQQRKRPAA</sequence>
<reference evidence="3" key="1">
    <citation type="submission" date="2018-05" db="EMBL/GenBank/DDBJ databases">
        <title>Luteimonas pekinense sp. nov., isolated from human Meibomian gland secretions, Beijing, China.</title>
        <authorList>
            <person name="Wen T."/>
            <person name="Bai H."/>
            <person name="Lv H."/>
        </authorList>
    </citation>
    <scope>NUCLEOTIDE SEQUENCE [LARGE SCALE GENOMIC DNA]</scope>
    <source>
        <strain evidence="3">83-4</strain>
    </source>
</reference>
<dbReference type="EMBL" id="CP029556">
    <property type="protein sequence ID" value="AXA83669.1"/>
    <property type="molecule type" value="Genomic_DNA"/>
</dbReference>
<evidence type="ECO:0000256" key="1">
    <source>
        <dbReference type="SAM" id="Phobius"/>
    </source>
</evidence>
<feature type="transmembrane region" description="Helical" evidence="1">
    <location>
        <begin position="40"/>
        <end position="57"/>
    </location>
</feature>
<keyword evidence="1" id="KW-0812">Transmembrane</keyword>
<feature type="transmembrane region" description="Helical" evidence="1">
    <location>
        <begin position="12"/>
        <end position="28"/>
    </location>
</feature>
<keyword evidence="1" id="KW-1133">Transmembrane helix</keyword>
<keyword evidence="1" id="KW-0472">Membrane</keyword>
<organism evidence="2 3">
    <name type="scientific">Solilutibacter oculi</name>
    <dbReference type="NCBI Taxonomy" id="2698682"/>
    <lineage>
        <taxon>Bacteria</taxon>
        <taxon>Pseudomonadati</taxon>
        <taxon>Pseudomonadota</taxon>
        <taxon>Gammaproteobacteria</taxon>
        <taxon>Lysobacterales</taxon>
        <taxon>Lysobacteraceae</taxon>
        <taxon>Solilutibacter</taxon>
    </lineage>
</organism>
<evidence type="ECO:0000313" key="2">
    <source>
        <dbReference type="EMBL" id="AXA83669.1"/>
    </source>
</evidence>
<protein>
    <submittedName>
        <fullName evidence="2">Uncharacterized protein</fullName>
    </submittedName>
</protein>
<dbReference type="AlphaFoldDB" id="A0A344J3Q9"/>
<proteinExistence type="predicted"/>
<keyword evidence="3" id="KW-1185">Reference proteome</keyword>
<accession>A0A344J3Q9</accession>
<dbReference type="Proteomes" id="UP000251842">
    <property type="component" value="Chromosome"/>
</dbReference>
<gene>
    <name evidence="2" type="ORF">DCD74_02275</name>
</gene>
<name>A0A344J3Q9_9GAMM</name>
<dbReference type="KEGG" id="lue:DCD74_02275"/>